<reference evidence="1 2" key="1">
    <citation type="submission" date="2024-03" db="EMBL/GenBank/DDBJ databases">
        <title>The Acrasis kona genome and developmental transcriptomes reveal deep origins of eukaryotic multicellular pathways.</title>
        <authorList>
            <person name="Sheikh S."/>
            <person name="Fu C.-J."/>
            <person name="Brown M.W."/>
            <person name="Baldauf S.L."/>
        </authorList>
    </citation>
    <scope>NUCLEOTIDE SEQUENCE [LARGE SCALE GENOMIC DNA]</scope>
    <source>
        <strain evidence="1 2">ATCC MYA-3509</strain>
    </source>
</reference>
<protein>
    <submittedName>
        <fullName evidence="1">Uncharacterized protein</fullName>
    </submittedName>
</protein>
<keyword evidence="2" id="KW-1185">Reference proteome</keyword>
<dbReference type="Proteomes" id="UP001431209">
    <property type="component" value="Unassembled WGS sequence"/>
</dbReference>
<dbReference type="EMBL" id="JAOPGA020000342">
    <property type="protein sequence ID" value="KAL0478240.1"/>
    <property type="molecule type" value="Genomic_DNA"/>
</dbReference>
<name>A0AAW2YMD1_9EUKA</name>
<evidence type="ECO:0000313" key="2">
    <source>
        <dbReference type="Proteomes" id="UP001431209"/>
    </source>
</evidence>
<proteinExistence type="predicted"/>
<sequence>MRVFVHTCSIEQYESLDTFDTFPVDDVLSELINNGFERISTSNYVSEIPTWEQFIAQETAGIMPLHNHQFNSKDRKL</sequence>
<accession>A0AAW2YMD1</accession>
<comment type="caution">
    <text evidence="1">The sequence shown here is derived from an EMBL/GenBank/DDBJ whole genome shotgun (WGS) entry which is preliminary data.</text>
</comment>
<gene>
    <name evidence="1" type="ORF">AKO1_008492</name>
</gene>
<organism evidence="1 2">
    <name type="scientific">Acrasis kona</name>
    <dbReference type="NCBI Taxonomy" id="1008807"/>
    <lineage>
        <taxon>Eukaryota</taxon>
        <taxon>Discoba</taxon>
        <taxon>Heterolobosea</taxon>
        <taxon>Tetramitia</taxon>
        <taxon>Eutetramitia</taxon>
        <taxon>Acrasidae</taxon>
        <taxon>Acrasis</taxon>
    </lineage>
</organism>
<evidence type="ECO:0000313" key="1">
    <source>
        <dbReference type="EMBL" id="KAL0478240.1"/>
    </source>
</evidence>
<dbReference type="AlphaFoldDB" id="A0AAW2YMD1"/>